<protein>
    <submittedName>
        <fullName evidence="3">Uncharacterized protein</fullName>
    </submittedName>
</protein>
<evidence type="ECO:0000313" key="4">
    <source>
        <dbReference type="Proteomes" id="UP000700596"/>
    </source>
</evidence>
<dbReference type="AlphaFoldDB" id="A0A9P9ITW7"/>
<evidence type="ECO:0000313" key="3">
    <source>
        <dbReference type="EMBL" id="KAH7132226.1"/>
    </source>
</evidence>
<organism evidence="3 4">
    <name type="scientific">Dendryphion nanum</name>
    <dbReference type="NCBI Taxonomy" id="256645"/>
    <lineage>
        <taxon>Eukaryota</taxon>
        <taxon>Fungi</taxon>
        <taxon>Dikarya</taxon>
        <taxon>Ascomycota</taxon>
        <taxon>Pezizomycotina</taxon>
        <taxon>Dothideomycetes</taxon>
        <taxon>Pleosporomycetidae</taxon>
        <taxon>Pleosporales</taxon>
        <taxon>Torulaceae</taxon>
        <taxon>Dendryphion</taxon>
    </lineage>
</organism>
<keyword evidence="4" id="KW-1185">Reference proteome</keyword>
<keyword evidence="2" id="KW-0812">Transmembrane</keyword>
<feature type="compositionally biased region" description="Polar residues" evidence="1">
    <location>
        <begin position="138"/>
        <end position="149"/>
    </location>
</feature>
<dbReference type="Proteomes" id="UP000700596">
    <property type="component" value="Unassembled WGS sequence"/>
</dbReference>
<keyword evidence="2" id="KW-1133">Transmembrane helix</keyword>
<accession>A0A9P9ITW7</accession>
<feature type="compositionally biased region" description="Basic and acidic residues" evidence="1">
    <location>
        <begin position="128"/>
        <end position="137"/>
    </location>
</feature>
<feature type="region of interest" description="Disordered" evidence="1">
    <location>
        <begin position="128"/>
        <end position="149"/>
    </location>
</feature>
<evidence type="ECO:0000256" key="1">
    <source>
        <dbReference type="SAM" id="MobiDB-lite"/>
    </source>
</evidence>
<keyword evidence="2" id="KW-0472">Membrane</keyword>
<comment type="caution">
    <text evidence="3">The sequence shown here is derived from an EMBL/GenBank/DDBJ whole genome shotgun (WGS) entry which is preliminary data.</text>
</comment>
<name>A0A9P9ITW7_9PLEO</name>
<reference evidence="3" key="1">
    <citation type="journal article" date="2021" name="Nat. Commun.">
        <title>Genetic determinants of endophytism in the Arabidopsis root mycobiome.</title>
        <authorList>
            <person name="Mesny F."/>
            <person name="Miyauchi S."/>
            <person name="Thiergart T."/>
            <person name="Pickel B."/>
            <person name="Atanasova L."/>
            <person name="Karlsson M."/>
            <person name="Huettel B."/>
            <person name="Barry K.W."/>
            <person name="Haridas S."/>
            <person name="Chen C."/>
            <person name="Bauer D."/>
            <person name="Andreopoulos W."/>
            <person name="Pangilinan J."/>
            <person name="LaButti K."/>
            <person name="Riley R."/>
            <person name="Lipzen A."/>
            <person name="Clum A."/>
            <person name="Drula E."/>
            <person name="Henrissat B."/>
            <person name="Kohler A."/>
            <person name="Grigoriev I.V."/>
            <person name="Martin F.M."/>
            <person name="Hacquard S."/>
        </authorList>
    </citation>
    <scope>NUCLEOTIDE SEQUENCE</scope>
    <source>
        <strain evidence="3">MPI-CAGE-CH-0243</strain>
    </source>
</reference>
<dbReference type="EMBL" id="JAGMWT010000003">
    <property type="protein sequence ID" value="KAH7132226.1"/>
    <property type="molecule type" value="Genomic_DNA"/>
</dbReference>
<feature type="transmembrane region" description="Helical" evidence="2">
    <location>
        <begin position="20"/>
        <end position="38"/>
    </location>
</feature>
<proteinExistence type="predicted"/>
<gene>
    <name evidence="3" type="ORF">B0J11DRAFT_220509</name>
</gene>
<sequence length="197" mass="21866">MSRLCRRPARKRASCLSGALYVACFAYVVCGIVGAAARDAPPRPSMTMMNRPYWTSQWIYMGLIMASWLHGFKDCLGMVALYGGVSFGRRFHAVAFHCSHRLLYNPSITIHHRLGHLQLTFTAGRASSREQSAERTHQPGQCSPALQRSETTWRHAPTNPRYPLAQRVQAPLSLAAGPTHLSTLLTLSILSVPCVVY</sequence>
<feature type="transmembrane region" description="Helical" evidence="2">
    <location>
        <begin position="58"/>
        <end position="82"/>
    </location>
</feature>
<evidence type="ECO:0000256" key="2">
    <source>
        <dbReference type="SAM" id="Phobius"/>
    </source>
</evidence>